<reference evidence="1" key="1">
    <citation type="submission" date="2022-01" db="EMBL/GenBank/DDBJ databases">
        <title>Whole genome-based taxonomy of the Shewanellaceae.</title>
        <authorList>
            <person name="Martin-Rodriguez A.J."/>
        </authorList>
    </citation>
    <scope>NUCLEOTIDE SEQUENCE</scope>
    <source>
        <strain evidence="1">KCTC 23973</strain>
    </source>
</reference>
<keyword evidence="2" id="KW-1185">Reference proteome</keyword>
<evidence type="ECO:0000313" key="2">
    <source>
        <dbReference type="Proteomes" id="UP001139293"/>
    </source>
</evidence>
<organism evidence="1 2">
    <name type="scientific">Shewanella pneumatophori</name>
    <dbReference type="NCBI Taxonomy" id="314092"/>
    <lineage>
        <taxon>Bacteria</taxon>
        <taxon>Pseudomonadati</taxon>
        <taxon>Pseudomonadota</taxon>
        <taxon>Gammaproteobacteria</taxon>
        <taxon>Alteromonadales</taxon>
        <taxon>Shewanellaceae</taxon>
        <taxon>Shewanella</taxon>
    </lineage>
</organism>
<dbReference type="RefSeq" id="WP_248948160.1">
    <property type="nucleotide sequence ID" value="NZ_JAKILB010000001.1"/>
</dbReference>
<protein>
    <submittedName>
        <fullName evidence="1">Uncharacterized protein</fullName>
    </submittedName>
</protein>
<proteinExistence type="predicted"/>
<name>A0A9X1Z814_9GAMM</name>
<accession>A0A9X1Z814</accession>
<dbReference type="Proteomes" id="UP001139293">
    <property type="component" value="Unassembled WGS sequence"/>
</dbReference>
<gene>
    <name evidence="1" type="ORF">L2740_01320</name>
</gene>
<dbReference type="EMBL" id="JAKILB010000001">
    <property type="protein sequence ID" value="MCL1137214.1"/>
    <property type="molecule type" value="Genomic_DNA"/>
</dbReference>
<sequence>MLRLIKGAAVDFVLFITLEKPILYVKKAKKAIFASFAELLAILSQFYKVLFWHRKAN</sequence>
<comment type="caution">
    <text evidence="1">The sequence shown here is derived from an EMBL/GenBank/DDBJ whole genome shotgun (WGS) entry which is preliminary data.</text>
</comment>
<evidence type="ECO:0000313" key="1">
    <source>
        <dbReference type="EMBL" id="MCL1137214.1"/>
    </source>
</evidence>
<dbReference type="AlphaFoldDB" id="A0A9X1Z814"/>